<dbReference type="Gene3D" id="3.30.379.10">
    <property type="entry name" value="Chitobiase/beta-hexosaminidase domain 2-like"/>
    <property type="match status" value="1"/>
</dbReference>
<dbReference type="RefSeq" id="WP_069671911.1">
    <property type="nucleotide sequence ID" value="NZ_MCBT01000046.1"/>
</dbReference>
<evidence type="ECO:0000256" key="4">
    <source>
        <dbReference type="ARBA" id="ARBA00022801"/>
    </source>
</evidence>
<dbReference type="Pfam" id="PF02838">
    <property type="entry name" value="Glyco_hydro_20b"/>
    <property type="match status" value="1"/>
</dbReference>
<dbReference type="InterPro" id="IPR004867">
    <property type="entry name" value="CHB_C_dom"/>
</dbReference>
<dbReference type="InterPro" id="IPR004866">
    <property type="entry name" value="CHB/HEX_N_dom"/>
</dbReference>
<dbReference type="SMART" id="SM01081">
    <property type="entry name" value="CHB_HEX"/>
    <property type="match status" value="1"/>
</dbReference>
<dbReference type="Pfam" id="PF03174">
    <property type="entry name" value="CHB_HEX_C"/>
    <property type="match status" value="1"/>
</dbReference>
<evidence type="ECO:0000256" key="6">
    <source>
        <dbReference type="ARBA" id="ARBA00030512"/>
    </source>
</evidence>
<dbReference type="Proteomes" id="UP000095230">
    <property type="component" value="Unassembled WGS sequence"/>
</dbReference>
<reference evidence="11 12" key="1">
    <citation type="submission" date="2016-07" db="EMBL/GenBank/DDBJ databases">
        <title>Whole-genome of two Shewanella species isolated from a digestive organ of sea cucumber Apostichopus japonicus Selenka 1867.</title>
        <authorList>
            <person name="Hong H.-H."/>
            <person name="Choi H."/>
            <person name="Cheon S."/>
            <person name="Oh J.-S."/>
            <person name="Lee H.-G."/>
            <person name="Park C."/>
        </authorList>
    </citation>
    <scope>NUCLEOTIDE SEQUENCE [LARGE SCALE GENOMIC DNA]</scope>
    <source>
        <strain evidence="11 12">CSB03KR</strain>
    </source>
</reference>
<dbReference type="InterPro" id="IPR015882">
    <property type="entry name" value="HEX_bac_N"/>
</dbReference>
<keyword evidence="4" id="KW-0378">Hydrolase</keyword>
<keyword evidence="5" id="KW-0326">Glycosidase</keyword>
<dbReference type="InterPro" id="IPR017853">
    <property type="entry name" value="GH"/>
</dbReference>
<evidence type="ECO:0000256" key="7">
    <source>
        <dbReference type="ARBA" id="ARBA00033000"/>
    </source>
</evidence>
<evidence type="ECO:0000256" key="5">
    <source>
        <dbReference type="ARBA" id="ARBA00023295"/>
    </source>
</evidence>
<dbReference type="CDD" id="cd06569">
    <property type="entry name" value="GH20_Sm-chitobiase-like"/>
    <property type="match status" value="1"/>
</dbReference>
<dbReference type="InterPro" id="IPR013783">
    <property type="entry name" value="Ig-like_fold"/>
</dbReference>
<dbReference type="Gene3D" id="3.20.20.80">
    <property type="entry name" value="Glycosidases"/>
    <property type="match status" value="1"/>
</dbReference>
<dbReference type="AlphaFoldDB" id="A0A1E5IS60"/>
<dbReference type="GO" id="GO:0004563">
    <property type="term" value="F:beta-N-acetylhexosaminidase activity"/>
    <property type="evidence" value="ECO:0007669"/>
    <property type="project" value="UniProtKB-EC"/>
</dbReference>
<dbReference type="SUPFAM" id="SSF55545">
    <property type="entry name" value="beta-N-acetylhexosaminidase-like domain"/>
    <property type="match status" value="1"/>
</dbReference>
<organism evidence="11 12">
    <name type="scientific">Shewanella colwelliana</name>
    <name type="common">Alteromonas colwelliana</name>
    <dbReference type="NCBI Taxonomy" id="23"/>
    <lineage>
        <taxon>Bacteria</taxon>
        <taxon>Pseudomonadati</taxon>
        <taxon>Pseudomonadota</taxon>
        <taxon>Gammaproteobacteria</taxon>
        <taxon>Alteromonadales</taxon>
        <taxon>Shewanellaceae</taxon>
        <taxon>Shewanella</taxon>
    </lineage>
</organism>
<evidence type="ECO:0000256" key="2">
    <source>
        <dbReference type="ARBA" id="ARBA00006285"/>
    </source>
</evidence>
<sequence>MNRNLVAVAVLVLLGGTACSKSVPTSADEPSSAQSLSQATLTSIGHSLAITYRTVTNYPEQCTTSGVDGRCFQAQIELLSPIDIKDNNWSIYFSQMRPVKQVLSKEFSISHIKGDLHKISPTDVFTGIKQNEAKVIDFLGELWQLSETDAMPNYYIVADGLEPVVIKSTMVGKDAETGMELRPYVESFTDARTQYRRSDTDQLQWAKPEVLFQANQGVDIQPELAIDTIIPTPQMQTVTSTDRPVSLSDGYVLALGNVERIKVEAALNRLARLGVKASETGVSLSLLPADTQLAVGGYELMVDVKGIVIKASDDAGYSYGLSSLASLVSLNDLTLNTMTITDAPRYDFRGMHVDVARNFHSKQFVLNLLDQMAAYKLNKLHLHMADDEGWRLEIDGLPELTDIGSKRCHDLNEDTCLLPQLGSGPNANAKVNGYYSKADYIEILRYASARQIQVIPSMDMPGHSRAAIKAMEARYRSLSAKGDEAAAQEYRLIDPEDKTKYASIQYYDDNTLNVCMESTFHFVDKVINEIAALHHQAGQPLNVYHIGADETAGAWIESPICQAFLQNNEHGVSDEKEYGAYFIERVSNLLAEKGIKAAGWSDGMSHTRPERMPEINQSNIWDVVSHDGFKRAHSQANLGWDAVLSNPEVLYFDFPYEADPKEHGYYWASRASNERHLYSFMSANLPANAEQWTDIEGRPFEADDTIKLDKAGKQVSGPLAKNVQFTGIQGQIWSETIRSDDVVEYMVFPRLLVLAERAWHQADWEVQYNYQGAIYNQDSGYFTQDMRAKQAEQWAQFANTLGHKELLKLDRANIAYRVPTVGAHIHEGSLYTNVIYPGLAVEYRVNGGQWQPYSKTVKVNGKVEVRAVAADGLRKGRSLFVN</sequence>
<dbReference type="InterPro" id="IPR012291">
    <property type="entry name" value="CBM2_carb-bd_dom_sf"/>
</dbReference>
<evidence type="ECO:0000256" key="3">
    <source>
        <dbReference type="ARBA" id="ARBA00012663"/>
    </source>
</evidence>
<evidence type="ECO:0000313" key="12">
    <source>
        <dbReference type="Proteomes" id="UP000095230"/>
    </source>
</evidence>
<dbReference type="STRING" id="23.BEL05_11300"/>
<comment type="catalytic activity">
    <reaction evidence="1">
        <text>Hydrolysis of terminal non-reducing N-acetyl-D-hexosamine residues in N-acetyl-beta-D-hexosaminides.</text>
        <dbReference type="EC" id="3.2.1.52"/>
    </reaction>
</comment>
<comment type="caution">
    <text evidence="11">The sequence shown here is derived from an EMBL/GenBank/DDBJ whole genome shotgun (WGS) entry which is preliminary data.</text>
</comment>
<keyword evidence="9" id="KW-0732">Signal</keyword>
<dbReference type="GO" id="GO:0016020">
    <property type="term" value="C:membrane"/>
    <property type="evidence" value="ECO:0007669"/>
    <property type="project" value="TreeGrafter"/>
</dbReference>
<feature type="domain" description="Chitobiase/beta-hexosaminidases N-terminal" evidence="10">
    <location>
        <begin position="46"/>
        <end position="210"/>
    </location>
</feature>
<dbReference type="InterPro" id="IPR029018">
    <property type="entry name" value="Hex-like_dom2"/>
</dbReference>
<dbReference type="PANTHER" id="PTHR22600">
    <property type="entry name" value="BETA-HEXOSAMINIDASE"/>
    <property type="match status" value="1"/>
</dbReference>
<dbReference type="GO" id="GO:0030247">
    <property type="term" value="F:polysaccharide binding"/>
    <property type="evidence" value="ECO:0007669"/>
    <property type="project" value="InterPro"/>
</dbReference>
<evidence type="ECO:0000313" key="11">
    <source>
        <dbReference type="EMBL" id="OEG72848.1"/>
    </source>
</evidence>
<evidence type="ECO:0000256" key="8">
    <source>
        <dbReference type="PIRSR" id="PIRSR625705-1"/>
    </source>
</evidence>
<dbReference type="PRINTS" id="PR00738">
    <property type="entry name" value="GLHYDRLASE20"/>
</dbReference>
<comment type="similarity">
    <text evidence="2">Belongs to the glycosyl hydrolase 20 family.</text>
</comment>
<dbReference type="GO" id="GO:0030203">
    <property type="term" value="P:glycosaminoglycan metabolic process"/>
    <property type="evidence" value="ECO:0007669"/>
    <property type="project" value="TreeGrafter"/>
</dbReference>
<dbReference type="Pfam" id="PF00728">
    <property type="entry name" value="Glyco_hydro_20"/>
    <property type="match status" value="1"/>
</dbReference>
<dbReference type="InterPro" id="IPR015883">
    <property type="entry name" value="Glyco_hydro_20_cat"/>
</dbReference>
<gene>
    <name evidence="11" type="ORF">BEL05_11300</name>
</gene>
<dbReference type="Pfam" id="PF03173">
    <property type="entry name" value="CHB_HEX"/>
    <property type="match status" value="1"/>
</dbReference>
<feature type="active site" description="Proton donor" evidence="8">
    <location>
        <position position="550"/>
    </location>
</feature>
<dbReference type="SUPFAM" id="SSF81296">
    <property type="entry name" value="E set domains"/>
    <property type="match status" value="1"/>
</dbReference>
<dbReference type="CDD" id="cd02847">
    <property type="entry name" value="E_set_Chitobiase_C"/>
    <property type="match status" value="1"/>
</dbReference>
<dbReference type="PANTHER" id="PTHR22600:SF57">
    <property type="entry name" value="BETA-N-ACETYLHEXOSAMINIDASE"/>
    <property type="match status" value="1"/>
</dbReference>
<name>A0A1E5IS60_SHECO</name>
<feature type="signal peptide" evidence="9">
    <location>
        <begin position="1"/>
        <end position="20"/>
    </location>
</feature>
<feature type="chain" id="PRO_5009179207" description="beta-N-acetylhexosaminidase" evidence="9">
    <location>
        <begin position="21"/>
        <end position="882"/>
    </location>
</feature>
<dbReference type="EC" id="3.2.1.52" evidence="3"/>
<dbReference type="SUPFAM" id="SSF51445">
    <property type="entry name" value="(Trans)glycosidases"/>
    <property type="match status" value="1"/>
</dbReference>
<protein>
    <recommendedName>
        <fullName evidence="3">beta-N-acetylhexosaminidase</fullName>
        <ecNumber evidence="3">3.2.1.52</ecNumber>
    </recommendedName>
    <alternativeName>
        <fullName evidence="6">Beta-N-acetylhexosaminidase</fullName>
    </alternativeName>
    <alternativeName>
        <fullName evidence="7">N-acetyl-beta-glucosaminidase</fullName>
    </alternativeName>
</protein>
<accession>A0A1E5IS60</accession>
<dbReference type="Gene3D" id="2.60.40.10">
    <property type="entry name" value="Immunoglobulins"/>
    <property type="match status" value="1"/>
</dbReference>
<dbReference type="EMBL" id="MCBT01000046">
    <property type="protein sequence ID" value="OEG72848.1"/>
    <property type="molecule type" value="Genomic_DNA"/>
</dbReference>
<dbReference type="InterPro" id="IPR014756">
    <property type="entry name" value="Ig_E-set"/>
</dbReference>
<evidence type="ECO:0000256" key="1">
    <source>
        <dbReference type="ARBA" id="ARBA00001231"/>
    </source>
</evidence>
<dbReference type="InterPro" id="IPR008965">
    <property type="entry name" value="CBM2/CBM3_carb-bd_dom_sf"/>
</dbReference>
<dbReference type="PROSITE" id="PS51257">
    <property type="entry name" value="PROKAR_LIPOPROTEIN"/>
    <property type="match status" value="1"/>
</dbReference>
<dbReference type="OrthoDB" id="9763537at2"/>
<dbReference type="SUPFAM" id="SSF49384">
    <property type="entry name" value="Carbohydrate-binding domain"/>
    <property type="match status" value="1"/>
</dbReference>
<evidence type="ECO:0000259" key="10">
    <source>
        <dbReference type="SMART" id="SM01081"/>
    </source>
</evidence>
<evidence type="ECO:0000256" key="9">
    <source>
        <dbReference type="SAM" id="SignalP"/>
    </source>
</evidence>
<dbReference type="Gene3D" id="2.60.40.290">
    <property type="match status" value="1"/>
</dbReference>
<dbReference type="InterPro" id="IPR025705">
    <property type="entry name" value="Beta_hexosaminidase_sua/sub"/>
</dbReference>
<proteinExistence type="inferred from homology"/>
<dbReference type="GO" id="GO:0005975">
    <property type="term" value="P:carbohydrate metabolic process"/>
    <property type="evidence" value="ECO:0007669"/>
    <property type="project" value="InterPro"/>
</dbReference>